<organism evidence="2 3">
    <name type="scientific">Thalassotalea algicola</name>
    <dbReference type="NCBI Taxonomy" id="2716224"/>
    <lineage>
        <taxon>Bacteria</taxon>
        <taxon>Pseudomonadati</taxon>
        <taxon>Pseudomonadota</taxon>
        <taxon>Gammaproteobacteria</taxon>
        <taxon>Alteromonadales</taxon>
        <taxon>Colwelliaceae</taxon>
        <taxon>Thalassotalea</taxon>
    </lineage>
</organism>
<evidence type="ECO:0000256" key="1">
    <source>
        <dbReference type="SAM" id="Phobius"/>
    </source>
</evidence>
<accession>A0A7Y0Q585</accession>
<keyword evidence="1" id="KW-0812">Transmembrane</keyword>
<proteinExistence type="predicted"/>
<evidence type="ECO:0000313" key="3">
    <source>
        <dbReference type="Proteomes" id="UP000568664"/>
    </source>
</evidence>
<feature type="transmembrane region" description="Helical" evidence="1">
    <location>
        <begin position="34"/>
        <end position="53"/>
    </location>
</feature>
<name>A0A7Y0Q585_9GAMM</name>
<sequence>MNNDVKGICLFLGLIGLGYVALLIIVALLTGAKIIKSIFFISIFSTFLISLGLTPQVKSRLSNYLKSLAYKQFA</sequence>
<evidence type="ECO:0000313" key="2">
    <source>
        <dbReference type="EMBL" id="NMP30048.1"/>
    </source>
</evidence>
<reference evidence="2 3" key="1">
    <citation type="submission" date="2020-04" db="EMBL/GenBank/DDBJ databases">
        <title>Thalassotalea sp. M1531, isolated from the surface of marine red alga.</title>
        <authorList>
            <person name="Pang L."/>
            <person name="Lu D.-C."/>
        </authorList>
    </citation>
    <scope>NUCLEOTIDE SEQUENCE [LARGE SCALE GENOMIC DNA]</scope>
    <source>
        <strain evidence="2 3">M1531</strain>
    </source>
</reference>
<protein>
    <submittedName>
        <fullName evidence="2">Uncharacterized protein</fullName>
    </submittedName>
</protein>
<comment type="caution">
    <text evidence="2">The sequence shown here is derived from an EMBL/GenBank/DDBJ whole genome shotgun (WGS) entry which is preliminary data.</text>
</comment>
<feature type="transmembrane region" description="Helical" evidence="1">
    <location>
        <begin position="7"/>
        <end position="28"/>
    </location>
</feature>
<keyword evidence="1" id="KW-0472">Membrane</keyword>
<dbReference type="RefSeq" id="WP_169073397.1">
    <property type="nucleotide sequence ID" value="NZ_JABBXH010000001.1"/>
</dbReference>
<dbReference type="EMBL" id="JABBXH010000001">
    <property type="protein sequence ID" value="NMP30048.1"/>
    <property type="molecule type" value="Genomic_DNA"/>
</dbReference>
<dbReference type="Proteomes" id="UP000568664">
    <property type="component" value="Unassembled WGS sequence"/>
</dbReference>
<dbReference type="AlphaFoldDB" id="A0A7Y0Q585"/>
<keyword evidence="3" id="KW-1185">Reference proteome</keyword>
<gene>
    <name evidence="2" type="ORF">HII17_00615</name>
</gene>
<keyword evidence="1" id="KW-1133">Transmembrane helix</keyword>